<feature type="compositionally biased region" description="Polar residues" evidence="3">
    <location>
        <begin position="1"/>
        <end position="17"/>
    </location>
</feature>
<dbReference type="InterPro" id="IPR030564">
    <property type="entry name" value="Myotubularin"/>
</dbReference>
<accession>X6MGR0</accession>
<feature type="binding site" evidence="2">
    <location>
        <begin position="146"/>
        <end position="152"/>
    </location>
    <ligand>
        <name>substrate</name>
    </ligand>
</feature>
<dbReference type="PANTHER" id="PTHR10807">
    <property type="entry name" value="MYOTUBULARIN-RELATED"/>
    <property type="match status" value="1"/>
</dbReference>
<protein>
    <recommendedName>
        <fullName evidence="4">Myotubularin phosphatase domain-containing protein</fullName>
    </recommendedName>
</protein>
<gene>
    <name evidence="5" type="ORF">RFI_24172</name>
</gene>
<feature type="non-terminal residue" evidence="5">
    <location>
        <position position="1"/>
    </location>
</feature>
<dbReference type="GO" id="GO:0046856">
    <property type="term" value="P:phosphatidylinositol dephosphorylation"/>
    <property type="evidence" value="ECO:0007669"/>
    <property type="project" value="TreeGrafter"/>
</dbReference>
<evidence type="ECO:0000313" key="5">
    <source>
        <dbReference type="EMBL" id="ETO13203.1"/>
    </source>
</evidence>
<dbReference type="GO" id="GO:0004438">
    <property type="term" value="F:phosphatidylinositol-3-phosphate phosphatase activity"/>
    <property type="evidence" value="ECO:0007669"/>
    <property type="project" value="TreeGrafter"/>
</dbReference>
<feature type="active site" description="Phosphocysteine intermediate" evidence="1">
    <location>
        <position position="146"/>
    </location>
</feature>
<feature type="domain" description="Myotubularin phosphatase" evidence="4">
    <location>
        <begin position="1"/>
        <end position="335"/>
    </location>
</feature>
<evidence type="ECO:0000256" key="2">
    <source>
        <dbReference type="PIRSR" id="PIRSR630564-2"/>
    </source>
</evidence>
<dbReference type="InterPro" id="IPR029021">
    <property type="entry name" value="Prot-tyrosine_phosphatase-like"/>
</dbReference>
<keyword evidence="6" id="KW-1185">Reference proteome</keyword>
<dbReference type="EMBL" id="ASPP01020751">
    <property type="protein sequence ID" value="ETO13203.1"/>
    <property type="molecule type" value="Genomic_DNA"/>
</dbReference>
<sequence>IFASNKQRLGSKTIQKTSDMEEKQHSRRPTLAQSAIPLGRSKGYEDEKEANELRQIQNSNNNNNNNNNNKMNGNVPIIPTITSFYGAPLTTNASSKELYEQALSEDRWQSDMSSSLWYNYIRLLLGMSIGIVGMLHLEKKSVLIHCSDGWDRTAQLSSLAQILLDPYFRTIQGLCTLIEKDWVSFGHKFRERFAHVGDDTTEQSPVFIQFLDCLYQLLCQFPTHFEYNDNLLTFIAYHVTSCRFGTFLNNCEAERYYLHVPSHTPSIWHYILQCVHRYYETRPHVGENNNNNAHCDADDITYLSEDFVNSQYKPCPHVLFPDHRAMQLTIWPFYLRIDPFPSTAPPSAMPSTSQCRQQQQQQQQQQQDPCKVFEKLICEKERLHQAQTLQMQRQLLAVANEIQQLKQTLADTHEKGNEHSTDVTSNTIETQPSCFGSDDADD</sequence>
<evidence type="ECO:0000256" key="1">
    <source>
        <dbReference type="PIRSR" id="PIRSR630564-1"/>
    </source>
</evidence>
<evidence type="ECO:0000313" key="6">
    <source>
        <dbReference type="Proteomes" id="UP000023152"/>
    </source>
</evidence>
<name>X6MGR0_RETFI</name>
<dbReference type="Proteomes" id="UP000023152">
    <property type="component" value="Unassembled WGS sequence"/>
</dbReference>
<feature type="compositionally biased region" description="Low complexity" evidence="3">
    <location>
        <begin position="349"/>
        <end position="362"/>
    </location>
</feature>
<evidence type="ECO:0000259" key="4">
    <source>
        <dbReference type="PROSITE" id="PS51339"/>
    </source>
</evidence>
<feature type="region of interest" description="Disordered" evidence="3">
    <location>
        <begin position="1"/>
        <end position="49"/>
    </location>
</feature>
<comment type="caution">
    <text evidence="5">The sequence shown here is derived from an EMBL/GenBank/DDBJ whole genome shotgun (WGS) entry which is preliminary data.</text>
</comment>
<dbReference type="SUPFAM" id="SSF52799">
    <property type="entry name" value="(Phosphotyrosine protein) phosphatases II"/>
    <property type="match status" value="1"/>
</dbReference>
<dbReference type="OrthoDB" id="271628at2759"/>
<feature type="non-terminal residue" evidence="5">
    <location>
        <position position="442"/>
    </location>
</feature>
<feature type="region of interest" description="Disordered" evidence="3">
    <location>
        <begin position="410"/>
        <end position="442"/>
    </location>
</feature>
<organism evidence="5 6">
    <name type="scientific">Reticulomyxa filosa</name>
    <dbReference type="NCBI Taxonomy" id="46433"/>
    <lineage>
        <taxon>Eukaryota</taxon>
        <taxon>Sar</taxon>
        <taxon>Rhizaria</taxon>
        <taxon>Retaria</taxon>
        <taxon>Foraminifera</taxon>
        <taxon>Monothalamids</taxon>
        <taxon>Reticulomyxidae</taxon>
        <taxon>Reticulomyxa</taxon>
    </lineage>
</organism>
<reference evidence="5 6" key="1">
    <citation type="journal article" date="2013" name="Curr. Biol.">
        <title>The Genome of the Foraminiferan Reticulomyxa filosa.</title>
        <authorList>
            <person name="Glockner G."/>
            <person name="Hulsmann N."/>
            <person name="Schleicher M."/>
            <person name="Noegel A.A."/>
            <person name="Eichinger L."/>
            <person name="Gallinger C."/>
            <person name="Pawlowski J."/>
            <person name="Sierra R."/>
            <person name="Euteneuer U."/>
            <person name="Pillet L."/>
            <person name="Moustafa A."/>
            <person name="Platzer M."/>
            <person name="Groth M."/>
            <person name="Szafranski K."/>
            <person name="Schliwa M."/>
        </authorList>
    </citation>
    <scope>NUCLEOTIDE SEQUENCE [LARGE SCALE GENOMIC DNA]</scope>
</reference>
<feature type="compositionally biased region" description="Polar residues" evidence="3">
    <location>
        <begin position="422"/>
        <end position="434"/>
    </location>
</feature>
<dbReference type="Pfam" id="PF06602">
    <property type="entry name" value="Myotub-related"/>
    <property type="match status" value="1"/>
</dbReference>
<dbReference type="PANTHER" id="PTHR10807:SF128">
    <property type="entry name" value="PHOSPHATIDYLINOSITOL-3,5-BISPHOSPHATE 3-PHOSPHATASE"/>
    <property type="match status" value="1"/>
</dbReference>
<dbReference type="GO" id="GO:0016020">
    <property type="term" value="C:membrane"/>
    <property type="evidence" value="ECO:0007669"/>
    <property type="project" value="TreeGrafter"/>
</dbReference>
<feature type="compositionally biased region" description="Basic and acidic residues" evidence="3">
    <location>
        <begin position="411"/>
        <end position="421"/>
    </location>
</feature>
<dbReference type="InterPro" id="IPR016130">
    <property type="entry name" value="Tyr_Pase_AS"/>
</dbReference>
<evidence type="ECO:0000256" key="3">
    <source>
        <dbReference type="SAM" id="MobiDB-lite"/>
    </source>
</evidence>
<dbReference type="AlphaFoldDB" id="X6MGR0"/>
<dbReference type="PROSITE" id="PS51339">
    <property type="entry name" value="PPASE_MYOTUBULARIN"/>
    <property type="match status" value="1"/>
</dbReference>
<dbReference type="GO" id="GO:0005737">
    <property type="term" value="C:cytoplasm"/>
    <property type="evidence" value="ECO:0007669"/>
    <property type="project" value="TreeGrafter"/>
</dbReference>
<dbReference type="PROSITE" id="PS00383">
    <property type="entry name" value="TYR_PHOSPHATASE_1"/>
    <property type="match status" value="1"/>
</dbReference>
<proteinExistence type="predicted"/>
<feature type="region of interest" description="Disordered" evidence="3">
    <location>
        <begin position="342"/>
        <end position="362"/>
    </location>
</feature>
<dbReference type="InterPro" id="IPR010569">
    <property type="entry name" value="Myotubularin-like_Pase_dom"/>
</dbReference>